<protein>
    <submittedName>
        <fullName evidence="1">Uncharacterized protein</fullName>
    </submittedName>
</protein>
<sequence>MKRKPQRFDKPTVNLQTEEMVHFVDRFALFVKFIITNGFRFGDGLVDFIRFSARVSRGIPSNVHPSVDEVHRVLVAIVSSGGR</sequence>
<proteinExistence type="predicted"/>
<name>A0ABR0A5M7_9CRUS</name>
<gene>
    <name evidence="1" type="ORF">OUZ56_002410</name>
</gene>
<dbReference type="Proteomes" id="UP001234178">
    <property type="component" value="Unassembled WGS sequence"/>
</dbReference>
<dbReference type="EMBL" id="JAOYFB010000036">
    <property type="protein sequence ID" value="KAK4020431.1"/>
    <property type="molecule type" value="Genomic_DNA"/>
</dbReference>
<organism evidence="1 2">
    <name type="scientific">Daphnia magna</name>
    <dbReference type="NCBI Taxonomy" id="35525"/>
    <lineage>
        <taxon>Eukaryota</taxon>
        <taxon>Metazoa</taxon>
        <taxon>Ecdysozoa</taxon>
        <taxon>Arthropoda</taxon>
        <taxon>Crustacea</taxon>
        <taxon>Branchiopoda</taxon>
        <taxon>Diplostraca</taxon>
        <taxon>Cladocera</taxon>
        <taxon>Anomopoda</taxon>
        <taxon>Daphniidae</taxon>
        <taxon>Daphnia</taxon>
    </lineage>
</organism>
<evidence type="ECO:0000313" key="2">
    <source>
        <dbReference type="Proteomes" id="UP001234178"/>
    </source>
</evidence>
<evidence type="ECO:0000313" key="1">
    <source>
        <dbReference type="EMBL" id="KAK4020431.1"/>
    </source>
</evidence>
<comment type="caution">
    <text evidence="1">The sequence shown here is derived from an EMBL/GenBank/DDBJ whole genome shotgun (WGS) entry which is preliminary data.</text>
</comment>
<reference evidence="1 2" key="1">
    <citation type="journal article" date="2023" name="Nucleic Acids Res.">
        <title>The hologenome of Daphnia magna reveals possible DNA methylation and microbiome-mediated evolution of the host genome.</title>
        <authorList>
            <person name="Chaturvedi A."/>
            <person name="Li X."/>
            <person name="Dhandapani V."/>
            <person name="Marshall H."/>
            <person name="Kissane S."/>
            <person name="Cuenca-Cambronero M."/>
            <person name="Asole G."/>
            <person name="Calvet F."/>
            <person name="Ruiz-Romero M."/>
            <person name="Marangio P."/>
            <person name="Guigo R."/>
            <person name="Rago D."/>
            <person name="Mirbahai L."/>
            <person name="Eastwood N."/>
            <person name="Colbourne J.K."/>
            <person name="Zhou J."/>
            <person name="Mallon E."/>
            <person name="Orsini L."/>
        </authorList>
    </citation>
    <scope>NUCLEOTIDE SEQUENCE [LARGE SCALE GENOMIC DNA]</scope>
    <source>
        <strain evidence="1">LRV0_1</strain>
    </source>
</reference>
<accession>A0ABR0A5M7</accession>
<keyword evidence="2" id="KW-1185">Reference proteome</keyword>